<evidence type="ECO:0000256" key="1">
    <source>
        <dbReference type="SAM" id="MobiDB-lite"/>
    </source>
</evidence>
<feature type="region of interest" description="Disordered" evidence="1">
    <location>
        <begin position="283"/>
        <end position="337"/>
    </location>
</feature>
<feature type="compositionally biased region" description="Low complexity" evidence="1">
    <location>
        <begin position="182"/>
        <end position="204"/>
    </location>
</feature>
<feature type="compositionally biased region" description="Polar residues" evidence="1">
    <location>
        <begin position="320"/>
        <end position="331"/>
    </location>
</feature>
<feature type="compositionally biased region" description="Low complexity" evidence="1">
    <location>
        <begin position="147"/>
        <end position="166"/>
    </location>
</feature>
<proteinExistence type="predicted"/>
<dbReference type="AlphaFoldDB" id="A0A811V1H6"/>
<name>A0A811V1H6_CERCA</name>
<evidence type="ECO:0000313" key="2">
    <source>
        <dbReference type="EMBL" id="CAD7003716.1"/>
    </source>
</evidence>
<dbReference type="Proteomes" id="UP000606786">
    <property type="component" value="Unassembled WGS sequence"/>
</dbReference>
<evidence type="ECO:0000313" key="3">
    <source>
        <dbReference type="Proteomes" id="UP000606786"/>
    </source>
</evidence>
<feature type="compositionally biased region" description="Basic residues" evidence="1">
    <location>
        <begin position="284"/>
        <end position="293"/>
    </location>
</feature>
<gene>
    <name evidence="2" type="ORF">CCAP1982_LOCUS12153</name>
</gene>
<accession>A0A811V1H6</accession>
<feature type="non-terminal residue" evidence="2">
    <location>
        <position position="374"/>
    </location>
</feature>
<sequence length="374" mass="41077">MAAIMAYSKTEVMPKGAAGAHPSLVALRVLLLLATTTTFLVGSVPTAALAVSSNQTNRQIVQRIGDNKNSNSKNNNRRSKKLKQDFATDAGTLWQFVIRPMTQAAVAKAMTKPTPTPIKRERIIGTTVATAKSARNKAVVINLYNNKSSIGGRSRGSTRNNNTTASKSKHLTWYKVVSEQSTTNTTTPTITSTTMTTTTTNNNNSKQNHTYKTKTKIYSNNKHTALAILPLNEQIGNVDGNAGGNENVRVVRKTVNANKNRIRKSKNSYYSVNKIVLATERAQRRSLSRRHVNKSPVNSVNNQSGSGKSVSPVRQEDSVNAKTNSKQQFQHANNSATNVVATTTSTESIPAAHLDYIIITDYNRPRKRTFWQKY</sequence>
<feature type="compositionally biased region" description="Polar residues" evidence="1">
    <location>
        <begin position="295"/>
        <end position="309"/>
    </location>
</feature>
<feature type="region of interest" description="Disordered" evidence="1">
    <location>
        <begin position="147"/>
        <end position="167"/>
    </location>
</feature>
<feature type="region of interest" description="Disordered" evidence="1">
    <location>
        <begin position="64"/>
        <end position="84"/>
    </location>
</feature>
<keyword evidence="3" id="KW-1185">Reference proteome</keyword>
<organism evidence="2 3">
    <name type="scientific">Ceratitis capitata</name>
    <name type="common">Mediterranean fruit fly</name>
    <name type="synonym">Tephritis capitata</name>
    <dbReference type="NCBI Taxonomy" id="7213"/>
    <lineage>
        <taxon>Eukaryota</taxon>
        <taxon>Metazoa</taxon>
        <taxon>Ecdysozoa</taxon>
        <taxon>Arthropoda</taxon>
        <taxon>Hexapoda</taxon>
        <taxon>Insecta</taxon>
        <taxon>Pterygota</taxon>
        <taxon>Neoptera</taxon>
        <taxon>Endopterygota</taxon>
        <taxon>Diptera</taxon>
        <taxon>Brachycera</taxon>
        <taxon>Muscomorpha</taxon>
        <taxon>Tephritoidea</taxon>
        <taxon>Tephritidae</taxon>
        <taxon>Ceratitis</taxon>
        <taxon>Ceratitis</taxon>
    </lineage>
</organism>
<feature type="region of interest" description="Disordered" evidence="1">
    <location>
        <begin position="180"/>
        <end position="210"/>
    </location>
</feature>
<protein>
    <submittedName>
        <fullName evidence="2">(Mediterranean fruit fly) hypothetical protein</fullName>
    </submittedName>
</protein>
<reference evidence="2" key="1">
    <citation type="submission" date="2020-11" db="EMBL/GenBank/DDBJ databases">
        <authorList>
            <person name="Whitehead M."/>
        </authorList>
    </citation>
    <scope>NUCLEOTIDE SEQUENCE</scope>
    <source>
        <strain evidence="2">EGII</strain>
    </source>
</reference>
<dbReference type="EMBL" id="CAJHJT010000034">
    <property type="protein sequence ID" value="CAD7003716.1"/>
    <property type="molecule type" value="Genomic_DNA"/>
</dbReference>
<comment type="caution">
    <text evidence="2">The sequence shown here is derived from an EMBL/GenBank/DDBJ whole genome shotgun (WGS) entry which is preliminary data.</text>
</comment>